<dbReference type="Pfam" id="PF13412">
    <property type="entry name" value="HTH_24"/>
    <property type="match status" value="1"/>
</dbReference>
<comment type="caution">
    <text evidence="5">The sequence shown here is derived from an EMBL/GenBank/DDBJ whole genome shotgun (WGS) entry which is preliminary data.</text>
</comment>
<dbReference type="PRINTS" id="PR00033">
    <property type="entry name" value="HTHASNC"/>
</dbReference>
<dbReference type="Proteomes" id="UP000523000">
    <property type="component" value="Unassembled WGS sequence"/>
</dbReference>
<proteinExistence type="predicted"/>
<reference evidence="5 6" key="1">
    <citation type="submission" date="2020-08" db="EMBL/GenBank/DDBJ databases">
        <title>Sequencing the genomes of 1000 actinobacteria strains.</title>
        <authorList>
            <person name="Klenk H.-P."/>
        </authorList>
    </citation>
    <scope>NUCLEOTIDE SEQUENCE [LARGE SCALE GENOMIC DNA]</scope>
    <source>
        <strain evidence="5 6">DSM 22826</strain>
    </source>
</reference>
<dbReference type="Gene3D" id="1.10.10.10">
    <property type="entry name" value="Winged helix-like DNA-binding domain superfamily/Winged helix DNA-binding domain"/>
    <property type="match status" value="1"/>
</dbReference>
<keyword evidence="6" id="KW-1185">Reference proteome</keyword>
<dbReference type="GO" id="GO:0005829">
    <property type="term" value="C:cytosol"/>
    <property type="evidence" value="ECO:0007669"/>
    <property type="project" value="TreeGrafter"/>
</dbReference>
<dbReference type="PROSITE" id="PS50956">
    <property type="entry name" value="HTH_ASNC_2"/>
    <property type="match status" value="1"/>
</dbReference>
<dbReference type="GO" id="GO:0043200">
    <property type="term" value="P:response to amino acid"/>
    <property type="evidence" value="ECO:0007669"/>
    <property type="project" value="TreeGrafter"/>
</dbReference>
<dbReference type="InterPro" id="IPR036390">
    <property type="entry name" value="WH_DNA-bd_sf"/>
</dbReference>
<dbReference type="CDD" id="cd00090">
    <property type="entry name" value="HTH_ARSR"/>
    <property type="match status" value="1"/>
</dbReference>
<dbReference type="InterPro" id="IPR011991">
    <property type="entry name" value="ArsR-like_HTH"/>
</dbReference>
<dbReference type="EMBL" id="JACHVS010000001">
    <property type="protein sequence ID" value="MBB2994640.1"/>
    <property type="molecule type" value="Genomic_DNA"/>
</dbReference>
<organism evidence="5 6">
    <name type="scientific">Paeniglutamicibacter cryotolerans</name>
    <dbReference type="NCBI Taxonomy" id="670079"/>
    <lineage>
        <taxon>Bacteria</taxon>
        <taxon>Bacillati</taxon>
        <taxon>Actinomycetota</taxon>
        <taxon>Actinomycetes</taxon>
        <taxon>Micrococcales</taxon>
        <taxon>Micrococcaceae</taxon>
        <taxon>Paeniglutamicibacter</taxon>
    </lineage>
</organism>
<feature type="domain" description="HTH asnC-type" evidence="4">
    <location>
        <begin position="16"/>
        <end position="77"/>
    </location>
</feature>
<dbReference type="SUPFAM" id="SSF46785">
    <property type="entry name" value="Winged helix' DNA-binding domain"/>
    <property type="match status" value="1"/>
</dbReference>
<dbReference type="InterPro" id="IPR011008">
    <property type="entry name" value="Dimeric_a/b-barrel"/>
</dbReference>
<dbReference type="GO" id="GO:0043565">
    <property type="term" value="F:sequence-specific DNA binding"/>
    <property type="evidence" value="ECO:0007669"/>
    <property type="project" value="InterPro"/>
</dbReference>
<dbReference type="InterPro" id="IPR000485">
    <property type="entry name" value="AsnC-type_HTH_dom"/>
</dbReference>
<dbReference type="SUPFAM" id="SSF54909">
    <property type="entry name" value="Dimeric alpha+beta barrel"/>
    <property type="match status" value="1"/>
</dbReference>
<dbReference type="SMART" id="SM00344">
    <property type="entry name" value="HTH_ASNC"/>
    <property type="match status" value="1"/>
</dbReference>
<keyword evidence="1" id="KW-0805">Transcription regulation</keyword>
<dbReference type="PANTHER" id="PTHR30154:SF54">
    <property type="entry name" value="POSSIBLE TRANSCRIPTIONAL REGULATORY PROTEIN (PROBABLY LRP_ASNC-FAMILY)"/>
    <property type="match status" value="1"/>
</dbReference>
<dbReference type="InterPro" id="IPR019888">
    <property type="entry name" value="Tscrpt_reg_AsnC-like"/>
</dbReference>
<dbReference type="Gene3D" id="3.30.70.920">
    <property type="match status" value="1"/>
</dbReference>
<dbReference type="InterPro" id="IPR036388">
    <property type="entry name" value="WH-like_DNA-bd_sf"/>
</dbReference>
<keyword evidence="3" id="KW-0804">Transcription</keyword>
<accession>A0A839QFG4</accession>
<evidence type="ECO:0000256" key="2">
    <source>
        <dbReference type="ARBA" id="ARBA00023125"/>
    </source>
</evidence>
<evidence type="ECO:0000313" key="6">
    <source>
        <dbReference type="Proteomes" id="UP000523000"/>
    </source>
</evidence>
<gene>
    <name evidence="5" type="ORF">E9229_000831</name>
</gene>
<dbReference type="Pfam" id="PF01037">
    <property type="entry name" value="AsnC_trans_reg"/>
    <property type="match status" value="1"/>
</dbReference>
<evidence type="ECO:0000256" key="3">
    <source>
        <dbReference type="ARBA" id="ARBA00023163"/>
    </source>
</evidence>
<sequence>MPAASKKIRGRAPVELDDIDRGLLRMLTENSRRTNNSLAEELGIAPSTCLARLNALRSAGVIRKFTVEVAPEVLGHALEALIFVRIRPGARHLMGAFSEEMRAKPGVTQLFFLGGTDDFLIHVAVRDSDDVRQFVLDNLSANPAVASTQTSLVFEHSQGTAPWL</sequence>
<evidence type="ECO:0000259" key="4">
    <source>
        <dbReference type="PROSITE" id="PS50956"/>
    </source>
</evidence>
<dbReference type="AlphaFoldDB" id="A0A839QFG4"/>
<dbReference type="PANTHER" id="PTHR30154">
    <property type="entry name" value="LEUCINE-RESPONSIVE REGULATORY PROTEIN"/>
    <property type="match status" value="1"/>
</dbReference>
<name>A0A839QFG4_9MICC</name>
<protein>
    <submittedName>
        <fullName evidence="5">DNA-binding Lrp family transcriptional regulator</fullName>
    </submittedName>
</protein>
<evidence type="ECO:0000256" key="1">
    <source>
        <dbReference type="ARBA" id="ARBA00023015"/>
    </source>
</evidence>
<dbReference type="RefSeq" id="WP_183509995.1">
    <property type="nucleotide sequence ID" value="NZ_BAABGK010000023.1"/>
</dbReference>
<dbReference type="InterPro" id="IPR019887">
    <property type="entry name" value="Tscrpt_reg_AsnC/Lrp_C"/>
</dbReference>
<evidence type="ECO:0000313" key="5">
    <source>
        <dbReference type="EMBL" id="MBB2994640.1"/>
    </source>
</evidence>
<keyword evidence="2 5" id="KW-0238">DNA-binding</keyword>